<dbReference type="GO" id="GO:0005524">
    <property type="term" value="F:ATP binding"/>
    <property type="evidence" value="ECO:0007669"/>
    <property type="project" value="UniProtKB-KW"/>
</dbReference>
<evidence type="ECO:0000259" key="19">
    <source>
        <dbReference type="PROSITE" id="PS50051"/>
    </source>
</evidence>
<dbReference type="Proteomes" id="UP000187203">
    <property type="component" value="Unassembled WGS sequence"/>
</dbReference>
<evidence type="ECO:0000256" key="9">
    <source>
        <dbReference type="ARBA" id="ARBA00022801"/>
    </source>
</evidence>
<organism evidence="20 21">
    <name type="scientific">Corchorus olitorius</name>
    <dbReference type="NCBI Taxonomy" id="93759"/>
    <lineage>
        <taxon>Eukaryota</taxon>
        <taxon>Viridiplantae</taxon>
        <taxon>Streptophyta</taxon>
        <taxon>Embryophyta</taxon>
        <taxon>Tracheophyta</taxon>
        <taxon>Spermatophyta</taxon>
        <taxon>Magnoliopsida</taxon>
        <taxon>eudicotyledons</taxon>
        <taxon>Gunneridae</taxon>
        <taxon>Pentapetalae</taxon>
        <taxon>rosids</taxon>
        <taxon>malvids</taxon>
        <taxon>Malvales</taxon>
        <taxon>Malvaceae</taxon>
        <taxon>Grewioideae</taxon>
        <taxon>Apeibeae</taxon>
        <taxon>Corchorus</taxon>
    </lineage>
</organism>
<evidence type="ECO:0000256" key="6">
    <source>
        <dbReference type="ARBA" id="ARBA00022723"/>
    </source>
</evidence>
<dbReference type="FunFam" id="3.30.1640.10:FF:000008">
    <property type="entry name" value="DNA helicase"/>
    <property type="match status" value="1"/>
</dbReference>
<feature type="domain" description="MCM C-terminal AAA(+) ATPase" evidence="19">
    <location>
        <begin position="464"/>
        <end position="525"/>
    </location>
</feature>
<evidence type="ECO:0000256" key="14">
    <source>
        <dbReference type="ARBA" id="ARBA00023242"/>
    </source>
</evidence>
<evidence type="ECO:0000256" key="12">
    <source>
        <dbReference type="ARBA" id="ARBA00022840"/>
    </source>
</evidence>
<dbReference type="GO" id="GO:0017116">
    <property type="term" value="F:single-stranded DNA helicase activity"/>
    <property type="evidence" value="ECO:0007669"/>
    <property type="project" value="TreeGrafter"/>
</dbReference>
<feature type="region of interest" description="Disordered" evidence="18">
    <location>
        <begin position="1"/>
        <end position="155"/>
    </location>
</feature>
<evidence type="ECO:0000313" key="20">
    <source>
        <dbReference type="EMBL" id="OMO54886.1"/>
    </source>
</evidence>
<evidence type="ECO:0000256" key="1">
    <source>
        <dbReference type="ARBA" id="ARBA00004123"/>
    </source>
</evidence>
<keyword evidence="11" id="KW-0862">Zinc</keyword>
<keyword evidence="14" id="KW-0539">Nucleus</keyword>
<evidence type="ECO:0000256" key="13">
    <source>
        <dbReference type="ARBA" id="ARBA00023125"/>
    </source>
</evidence>
<dbReference type="EMBL" id="AWUE01023122">
    <property type="protein sequence ID" value="OMO54886.1"/>
    <property type="molecule type" value="Genomic_DNA"/>
</dbReference>
<evidence type="ECO:0000256" key="11">
    <source>
        <dbReference type="ARBA" id="ARBA00022833"/>
    </source>
</evidence>
<comment type="similarity">
    <text evidence="2">Belongs to the MCM family.</text>
</comment>
<keyword evidence="12" id="KW-0067">ATP-binding</keyword>
<keyword evidence="9" id="KW-0378">Hydrolase</keyword>
<proteinExistence type="inferred from homology"/>
<evidence type="ECO:0000256" key="17">
    <source>
        <dbReference type="ARBA" id="ARBA00074927"/>
    </source>
</evidence>
<feature type="compositionally biased region" description="Basic and acidic residues" evidence="18">
    <location>
        <begin position="95"/>
        <end position="107"/>
    </location>
</feature>
<keyword evidence="5" id="KW-0235">DNA replication</keyword>
<dbReference type="PRINTS" id="PR01658">
    <property type="entry name" value="MCMPROTEIN2"/>
</dbReference>
<dbReference type="AlphaFoldDB" id="A0A1R3GA05"/>
<dbReference type="Pfam" id="PF17207">
    <property type="entry name" value="MCM_OB"/>
    <property type="match status" value="1"/>
</dbReference>
<dbReference type="Pfam" id="PF00493">
    <property type="entry name" value="MCM"/>
    <property type="match status" value="1"/>
</dbReference>
<dbReference type="InterPro" id="IPR031327">
    <property type="entry name" value="MCM"/>
</dbReference>
<dbReference type="OrthoDB" id="844at2759"/>
<dbReference type="SUPFAM" id="SSF52540">
    <property type="entry name" value="P-loop containing nucleoside triphosphate hydrolases"/>
    <property type="match status" value="1"/>
</dbReference>
<evidence type="ECO:0000256" key="8">
    <source>
        <dbReference type="ARBA" id="ARBA00022771"/>
    </source>
</evidence>
<evidence type="ECO:0000256" key="2">
    <source>
        <dbReference type="ARBA" id="ARBA00008010"/>
    </source>
</evidence>
<evidence type="ECO:0000256" key="5">
    <source>
        <dbReference type="ARBA" id="ARBA00022705"/>
    </source>
</evidence>
<dbReference type="GO" id="GO:0000727">
    <property type="term" value="P:double-strand break repair via break-induced replication"/>
    <property type="evidence" value="ECO:0007669"/>
    <property type="project" value="TreeGrafter"/>
</dbReference>
<keyword evidence="8" id="KW-0863">Zinc-finger</keyword>
<dbReference type="InterPro" id="IPR001208">
    <property type="entry name" value="MCM_dom"/>
</dbReference>
<dbReference type="Gene3D" id="2.40.50.140">
    <property type="entry name" value="Nucleic acid-binding proteins"/>
    <property type="match status" value="1"/>
</dbReference>
<keyword evidence="15" id="KW-0131">Cell cycle</keyword>
<evidence type="ECO:0000256" key="18">
    <source>
        <dbReference type="SAM" id="MobiDB-lite"/>
    </source>
</evidence>
<dbReference type="InterPro" id="IPR033762">
    <property type="entry name" value="MCM_OB"/>
</dbReference>
<evidence type="ECO:0000256" key="3">
    <source>
        <dbReference type="ARBA" id="ARBA00012551"/>
    </source>
</evidence>
<dbReference type="GO" id="GO:1902975">
    <property type="term" value="P:mitotic DNA replication initiation"/>
    <property type="evidence" value="ECO:0007669"/>
    <property type="project" value="TreeGrafter"/>
</dbReference>
<evidence type="ECO:0000256" key="10">
    <source>
        <dbReference type="ARBA" id="ARBA00022806"/>
    </source>
</evidence>
<keyword evidence="7" id="KW-0547">Nucleotide-binding</keyword>
<evidence type="ECO:0000256" key="7">
    <source>
        <dbReference type="ARBA" id="ARBA00022741"/>
    </source>
</evidence>
<keyword evidence="13" id="KW-0238">DNA-binding</keyword>
<dbReference type="SUPFAM" id="SSF50249">
    <property type="entry name" value="Nucleic acid-binding proteins"/>
    <property type="match status" value="1"/>
</dbReference>
<accession>A0A1R3GA05</accession>
<feature type="compositionally biased region" description="Polar residues" evidence="18">
    <location>
        <begin position="121"/>
        <end position="132"/>
    </location>
</feature>
<comment type="subcellular location">
    <subcellularLocation>
        <location evidence="1">Nucleus</location>
    </subcellularLocation>
</comment>
<dbReference type="GO" id="GO:0043138">
    <property type="term" value="F:3'-5' DNA helicase activity"/>
    <property type="evidence" value="ECO:0007669"/>
    <property type="project" value="TreeGrafter"/>
</dbReference>
<evidence type="ECO:0000256" key="4">
    <source>
        <dbReference type="ARBA" id="ARBA00018925"/>
    </source>
</evidence>
<name>A0A1R3GA05_9ROSI</name>
<reference evidence="21" key="1">
    <citation type="submission" date="2013-09" db="EMBL/GenBank/DDBJ databases">
        <title>Corchorus olitorius genome sequencing.</title>
        <authorList>
            <person name="Alam M."/>
            <person name="Haque M.S."/>
            <person name="Islam M.S."/>
            <person name="Emdad E.M."/>
            <person name="Islam M.M."/>
            <person name="Ahmed B."/>
            <person name="Halim A."/>
            <person name="Hossen Q.M.M."/>
            <person name="Hossain M.Z."/>
            <person name="Ahmed R."/>
            <person name="Khan M.M."/>
            <person name="Islam R."/>
            <person name="Rashid M.M."/>
            <person name="Khan S.A."/>
            <person name="Rahman M.S."/>
            <person name="Alam M."/>
            <person name="Yahiya A.S."/>
            <person name="Khan M.S."/>
            <person name="Azam M.S."/>
            <person name="Haque T."/>
            <person name="Lashkar M.Z.H."/>
            <person name="Akhand A.I."/>
            <person name="Morshed G."/>
            <person name="Roy S."/>
            <person name="Uddin K.S."/>
            <person name="Rabeya T."/>
            <person name="Hossain A.S."/>
            <person name="Chowdhury A."/>
            <person name="Snigdha A.R."/>
            <person name="Mortoza M.S."/>
            <person name="Matin S.A."/>
            <person name="Hoque S.M.E."/>
            <person name="Islam M.K."/>
            <person name="Roy D.K."/>
            <person name="Haider R."/>
            <person name="Moosa M.M."/>
            <person name="Elias S.M."/>
            <person name="Hasan A.M."/>
            <person name="Jahan S."/>
            <person name="Shafiuddin M."/>
            <person name="Mahmood N."/>
            <person name="Shommy N.S."/>
        </authorList>
    </citation>
    <scope>NUCLEOTIDE SEQUENCE [LARGE SCALE GENOMIC DNA]</scope>
    <source>
        <strain evidence="21">cv. O-4</strain>
    </source>
</reference>
<protein>
    <recommendedName>
        <fullName evidence="4">DNA replication licensing factor MCM2</fullName>
        <ecNumber evidence="3">3.6.4.12</ecNumber>
    </recommendedName>
    <alternativeName>
        <fullName evidence="17">DNA replication licensing factor mcm2</fullName>
    </alternativeName>
</protein>
<dbReference type="Gene3D" id="3.40.50.300">
    <property type="entry name" value="P-loop containing nucleotide triphosphate hydrolases"/>
    <property type="match status" value="1"/>
</dbReference>
<dbReference type="PROSITE" id="PS50051">
    <property type="entry name" value="MCM_2"/>
    <property type="match status" value="1"/>
</dbReference>
<dbReference type="Pfam" id="PF14551">
    <property type="entry name" value="MCM_N"/>
    <property type="match status" value="1"/>
</dbReference>
<feature type="compositionally biased region" description="Basic and acidic residues" evidence="18">
    <location>
        <begin position="57"/>
        <end position="78"/>
    </location>
</feature>
<comment type="catalytic activity">
    <reaction evidence="16">
        <text>ATP + H2O = ADP + phosphate + H(+)</text>
        <dbReference type="Rhea" id="RHEA:13065"/>
        <dbReference type="ChEBI" id="CHEBI:15377"/>
        <dbReference type="ChEBI" id="CHEBI:15378"/>
        <dbReference type="ChEBI" id="CHEBI:30616"/>
        <dbReference type="ChEBI" id="CHEBI:43474"/>
        <dbReference type="ChEBI" id="CHEBI:456216"/>
        <dbReference type="EC" id="3.6.4.12"/>
    </reaction>
</comment>
<feature type="compositionally biased region" description="Polar residues" evidence="18">
    <location>
        <begin position="15"/>
        <end position="26"/>
    </location>
</feature>
<dbReference type="InterPro" id="IPR012340">
    <property type="entry name" value="NA-bd_OB-fold"/>
</dbReference>
<dbReference type="GO" id="GO:0016887">
    <property type="term" value="F:ATP hydrolysis activity"/>
    <property type="evidence" value="ECO:0007669"/>
    <property type="project" value="RHEA"/>
</dbReference>
<dbReference type="InterPro" id="IPR008045">
    <property type="entry name" value="MCM2"/>
</dbReference>
<sequence>MAGEDSGNPVPLTPDSPTSAGFNTDQLPHDSIPSSDEEEAAYESIGMDDSMEDERDLDQIMQDRRAAELELDTRDARLSNRKLPQLLHDQDTDDDNYRPSKRSRADFRPPAAARSYEDTDGMQSSPGRSQQGHSRDDVPMTDRTTDDYGYEDEDDQGDFEMYRVQGTLREWVTRDEVRRFIFKKFRDFILTYVNPKNAHGDIEYVRLINETVAANKCSLEIDYKQFIYVHPNIAIWLADAPQSVLEVMEDVAQRVVFDLHPNYKNIHQKIYVRITNLPVYDQIRNIRQIHLNTMIRIGGVVTRRSGVFPQLQQVKYDCNKCGAILGPFFQNSYSEVKVGSCPECQSKGPFTVNIEQVKTIYRNYQKLTLQESPGIVPAGRLPRYKEVIMLNDLIDCARPGEEIEVTGIYTNNFDMSLNTKNGFPVFATVVEANYIAKKQDLFSAYKLTQEDKEEIEKLAKDPKIGEKIIKSIAPSIYGHEDIKTAIALAMFGGQEKNVEGKHRLRGDINVLLLGDPGTAKSQFLK</sequence>
<dbReference type="PANTHER" id="PTHR11630">
    <property type="entry name" value="DNA REPLICATION LICENSING FACTOR MCM FAMILY MEMBER"/>
    <property type="match status" value="1"/>
</dbReference>
<gene>
    <name evidence="20" type="ORF">COLO4_36324</name>
</gene>
<keyword evidence="21" id="KW-1185">Reference proteome</keyword>
<comment type="caution">
    <text evidence="20">The sequence shown here is derived from an EMBL/GenBank/DDBJ whole genome shotgun (WGS) entry which is preliminary data.</text>
</comment>
<dbReference type="GO" id="GO:0042555">
    <property type="term" value="C:MCM complex"/>
    <property type="evidence" value="ECO:0007669"/>
    <property type="project" value="InterPro"/>
</dbReference>
<keyword evidence="10" id="KW-0347">Helicase</keyword>
<dbReference type="GO" id="GO:0005634">
    <property type="term" value="C:nucleus"/>
    <property type="evidence" value="ECO:0007669"/>
    <property type="project" value="UniProtKB-SubCell"/>
</dbReference>
<evidence type="ECO:0000256" key="16">
    <source>
        <dbReference type="ARBA" id="ARBA00047995"/>
    </source>
</evidence>
<dbReference type="SMART" id="SM00350">
    <property type="entry name" value="MCM"/>
    <property type="match status" value="1"/>
</dbReference>
<evidence type="ECO:0000256" key="15">
    <source>
        <dbReference type="ARBA" id="ARBA00023306"/>
    </source>
</evidence>
<dbReference type="Gene3D" id="2.20.28.10">
    <property type="match status" value="1"/>
</dbReference>
<dbReference type="Gene3D" id="3.30.1640.10">
    <property type="entry name" value="mini-chromosome maintenance (MCM) complex, chain A, domain 1"/>
    <property type="match status" value="1"/>
</dbReference>
<dbReference type="PANTHER" id="PTHR11630:SF44">
    <property type="entry name" value="DNA REPLICATION LICENSING FACTOR MCM2"/>
    <property type="match status" value="1"/>
</dbReference>
<dbReference type="GO" id="GO:0008270">
    <property type="term" value="F:zinc ion binding"/>
    <property type="evidence" value="ECO:0007669"/>
    <property type="project" value="UniProtKB-KW"/>
</dbReference>
<dbReference type="InterPro" id="IPR027417">
    <property type="entry name" value="P-loop_NTPase"/>
</dbReference>
<dbReference type="FunFam" id="2.20.28.10:FF:000002">
    <property type="entry name" value="DNA helicase"/>
    <property type="match status" value="1"/>
</dbReference>
<keyword evidence="6" id="KW-0479">Metal-binding</keyword>
<dbReference type="EC" id="3.6.4.12" evidence="3"/>
<evidence type="ECO:0000313" key="21">
    <source>
        <dbReference type="Proteomes" id="UP000187203"/>
    </source>
</evidence>
<dbReference type="GO" id="GO:0003697">
    <property type="term" value="F:single-stranded DNA binding"/>
    <property type="evidence" value="ECO:0007669"/>
    <property type="project" value="TreeGrafter"/>
</dbReference>
<dbReference type="STRING" id="93759.A0A1R3GA05"/>
<dbReference type="InterPro" id="IPR027925">
    <property type="entry name" value="MCM_N"/>
</dbReference>
<feature type="compositionally biased region" description="Basic and acidic residues" evidence="18">
    <location>
        <begin position="133"/>
        <end position="146"/>
    </location>
</feature>